<dbReference type="HOGENOM" id="CLU_802123_0_0_1"/>
<gene>
    <name evidence="2" type="ORF">A1Q2_04419</name>
</gene>
<reference evidence="2 3" key="1">
    <citation type="journal article" date="2012" name="Eukaryot. Cell">
        <title>Genome sequence of the Trichosporon asahii environmental strain CBS 8904.</title>
        <authorList>
            <person name="Yang R.Y."/>
            <person name="Li H.T."/>
            <person name="Zhu H."/>
            <person name="Zhou G.P."/>
            <person name="Wang M."/>
            <person name="Wang L."/>
        </authorList>
    </citation>
    <scope>NUCLEOTIDE SEQUENCE [LARGE SCALE GENOMIC DNA]</scope>
    <source>
        <strain evidence="2 3">CBS 8904</strain>
    </source>
</reference>
<dbReference type="Proteomes" id="UP000006757">
    <property type="component" value="Unassembled WGS sequence"/>
</dbReference>
<protein>
    <submittedName>
        <fullName evidence="2">Uncharacterized protein</fullName>
    </submittedName>
</protein>
<name>K1VP76_TRIAC</name>
<organism evidence="2 3">
    <name type="scientific">Trichosporon asahii var. asahii (strain CBS 8904)</name>
    <name type="common">Yeast</name>
    <dbReference type="NCBI Taxonomy" id="1220162"/>
    <lineage>
        <taxon>Eukaryota</taxon>
        <taxon>Fungi</taxon>
        <taxon>Dikarya</taxon>
        <taxon>Basidiomycota</taxon>
        <taxon>Agaricomycotina</taxon>
        <taxon>Tremellomycetes</taxon>
        <taxon>Trichosporonales</taxon>
        <taxon>Trichosporonaceae</taxon>
        <taxon>Trichosporon</taxon>
    </lineage>
</organism>
<sequence>MWPFRKPKPDWKACPDWRDRYDFVVKGTVDRSPAKARPHIVSAPYEPSRPVLYYHRIRFRSTTHRLRAALRGQKYRFHFTAFVYDEPELGQCTVAREELCQAFTALVQAWHKFLRHYAEFEYACNTYPFKGSPSKSAQLEDMADILTGGEGLGRFCVLVPDTWLRLLSAANYFGQYLNFLSDMEDRGKLPPRWRRYPGPMEEASVRLKATGCYRMKVCKGTIDDYVFRATRIINSDKPSSLPEVDETLELLRDMTRRALRYKGYSDENIDGIFAEAEECPTSFVPHTRLLDVVPSRPRKPWEKYFDRVDPGSEPAKEHPSVLPATPPENASPRKSDIEPPPYMWRYL</sequence>
<evidence type="ECO:0000256" key="1">
    <source>
        <dbReference type="SAM" id="MobiDB-lite"/>
    </source>
</evidence>
<dbReference type="EMBL" id="AMBO01000322">
    <property type="protein sequence ID" value="EKD01262.1"/>
    <property type="molecule type" value="Genomic_DNA"/>
</dbReference>
<feature type="compositionally biased region" description="Basic and acidic residues" evidence="1">
    <location>
        <begin position="304"/>
        <end position="319"/>
    </location>
</feature>
<comment type="caution">
    <text evidence="2">The sequence shown here is derived from an EMBL/GenBank/DDBJ whole genome shotgun (WGS) entry which is preliminary data.</text>
</comment>
<proteinExistence type="predicted"/>
<evidence type="ECO:0000313" key="2">
    <source>
        <dbReference type="EMBL" id="EKD01262.1"/>
    </source>
</evidence>
<feature type="region of interest" description="Disordered" evidence="1">
    <location>
        <begin position="304"/>
        <end position="342"/>
    </location>
</feature>
<dbReference type="AlphaFoldDB" id="K1VP76"/>
<accession>K1VP76</accession>
<dbReference type="InParanoid" id="K1VP76"/>
<evidence type="ECO:0000313" key="3">
    <source>
        <dbReference type="Proteomes" id="UP000006757"/>
    </source>
</evidence>
<keyword evidence="3" id="KW-1185">Reference proteome</keyword>